<proteinExistence type="predicted"/>
<sequence length="299" mass="33008">MYPFRFCLFAVALAAWFLVRPPLARAQTPTTGALVAREIAVLKLAGGGTPLTLDERRQAAQAVQSALATNRAALLKSYAELTKPLKRAAHDRAYAAYLRLLIRYADETAQLPPGTGLDQTVAIEQQIIHAHDPTVVVDTKRQLIITEKSLRDFLTASQWLARKYHLPPPSDHFTAHLRDWFLANYVSSDDATAVALALQGVTFPYVAPVIAEANPARKQATFQQIRQQLQAADPAARDLLLAGTITALGALCAKKAEEKARFAWVDDNPYLSQESKDTLKWWLSQGWSEYVTATTIANM</sequence>
<keyword evidence="3" id="KW-1185">Reference proteome</keyword>
<accession>A0ABP1CD01</accession>
<evidence type="ECO:0000313" key="3">
    <source>
        <dbReference type="Proteomes" id="UP001497493"/>
    </source>
</evidence>
<feature type="chain" id="PRO_5045787832" evidence="1">
    <location>
        <begin position="27"/>
        <end position="299"/>
    </location>
</feature>
<protein>
    <submittedName>
        <fullName evidence="2">Uncharacterized protein</fullName>
    </submittedName>
</protein>
<geneLocation type="plasmid" evidence="2 3">
    <name>2</name>
</geneLocation>
<name>A0ABP1CD01_9GAMM</name>
<organism evidence="2 3">
    <name type="scientific">Candidatus Methylocalor cossyra</name>
    <dbReference type="NCBI Taxonomy" id="3108543"/>
    <lineage>
        <taxon>Bacteria</taxon>
        <taxon>Pseudomonadati</taxon>
        <taxon>Pseudomonadota</taxon>
        <taxon>Gammaproteobacteria</taxon>
        <taxon>Methylococcales</taxon>
        <taxon>Methylococcaceae</taxon>
        <taxon>Candidatus Methylocalor</taxon>
    </lineage>
</organism>
<dbReference type="EMBL" id="OZ026885">
    <property type="protein sequence ID" value="CAL1242100.1"/>
    <property type="molecule type" value="Genomic_DNA"/>
</dbReference>
<dbReference type="RefSeq" id="WP_348759996.1">
    <property type="nucleotide sequence ID" value="NZ_OZ026885.1"/>
</dbReference>
<feature type="signal peptide" evidence="1">
    <location>
        <begin position="1"/>
        <end position="26"/>
    </location>
</feature>
<keyword evidence="2" id="KW-0614">Plasmid</keyword>
<dbReference type="Proteomes" id="UP001497493">
    <property type="component" value="Plasmid 2"/>
</dbReference>
<reference evidence="2 3" key="1">
    <citation type="submission" date="2024-04" db="EMBL/GenBank/DDBJ databases">
        <authorList>
            <person name="Cremers G."/>
        </authorList>
    </citation>
    <scope>NUCLEOTIDE SEQUENCE [LARGE SCALE GENOMIC DNA]</scope>
    <source>
        <strain evidence="2">MeCH1-AG</strain>
        <plasmid evidence="2 3">2</plasmid>
    </source>
</reference>
<keyword evidence="1" id="KW-0732">Signal</keyword>
<gene>
    <name evidence="2" type="ORF">MECH1_V1_P0168</name>
</gene>
<evidence type="ECO:0000256" key="1">
    <source>
        <dbReference type="SAM" id="SignalP"/>
    </source>
</evidence>
<evidence type="ECO:0000313" key="2">
    <source>
        <dbReference type="EMBL" id="CAL1242100.1"/>
    </source>
</evidence>